<organism evidence="8 9">
    <name type="scientific">Enterococcus casseliflavus ATCC 12755</name>
    <dbReference type="NCBI Taxonomy" id="888066"/>
    <lineage>
        <taxon>Bacteria</taxon>
        <taxon>Bacillati</taxon>
        <taxon>Bacillota</taxon>
        <taxon>Bacilli</taxon>
        <taxon>Lactobacillales</taxon>
        <taxon>Enterococcaceae</taxon>
        <taxon>Enterococcus</taxon>
    </lineage>
</organism>
<proteinExistence type="inferred from homology"/>
<feature type="domain" description="Alcohol dehydrogenase-like N-terminal" evidence="7">
    <location>
        <begin position="45"/>
        <end position="159"/>
    </location>
</feature>
<feature type="domain" description="Alcohol dehydrogenase-like C-terminal" evidence="6">
    <location>
        <begin position="208"/>
        <end position="275"/>
    </location>
</feature>
<dbReference type="PANTHER" id="PTHR42813">
    <property type="entry name" value="ZINC-TYPE ALCOHOL DEHYDROGENASE-LIKE"/>
    <property type="match status" value="1"/>
</dbReference>
<dbReference type="HOGENOM" id="CLU_026673_11_3_9"/>
<evidence type="ECO:0000256" key="5">
    <source>
        <dbReference type="RuleBase" id="RU361277"/>
    </source>
</evidence>
<evidence type="ECO:0000259" key="7">
    <source>
        <dbReference type="Pfam" id="PF08240"/>
    </source>
</evidence>
<comment type="caution">
    <text evidence="8">The sequence shown here is derived from an EMBL/GenBank/DDBJ whole genome shotgun (WGS) entry which is preliminary data.</text>
</comment>
<dbReference type="InterPro" id="IPR036291">
    <property type="entry name" value="NAD(P)-bd_dom_sf"/>
</dbReference>
<dbReference type="Proteomes" id="UP000004835">
    <property type="component" value="Unassembled WGS sequence"/>
</dbReference>
<dbReference type="Pfam" id="PF08240">
    <property type="entry name" value="ADH_N"/>
    <property type="match status" value="1"/>
</dbReference>
<evidence type="ECO:0000256" key="1">
    <source>
        <dbReference type="ARBA" id="ARBA00001947"/>
    </source>
</evidence>
<protein>
    <submittedName>
        <fullName evidence="8">GroES-like protein</fullName>
    </submittedName>
</protein>
<dbReference type="Gene3D" id="3.90.180.10">
    <property type="entry name" value="Medium-chain alcohol dehydrogenases, catalytic domain"/>
    <property type="match status" value="1"/>
</dbReference>
<keyword evidence="4" id="KW-0560">Oxidoreductase</keyword>
<dbReference type="EMBL" id="AEWT01000012">
    <property type="protein sequence ID" value="EGC69637.1"/>
    <property type="molecule type" value="Genomic_DNA"/>
</dbReference>
<reference evidence="8 9" key="1">
    <citation type="submission" date="2011-01" db="EMBL/GenBank/DDBJ databases">
        <authorList>
            <person name="Muzny D."/>
            <person name="Qin X."/>
            <person name="Deng J."/>
            <person name="Jiang H."/>
            <person name="Liu Y."/>
            <person name="Qu J."/>
            <person name="Song X.-Z."/>
            <person name="Zhang L."/>
            <person name="Thornton R."/>
            <person name="Coyle M."/>
            <person name="Francisco L."/>
            <person name="Jackson L."/>
            <person name="Javaid M."/>
            <person name="Korchina V."/>
            <person name="Kovar C."/>
            <person name="Mata R."/>
            <person name="Mathew T."/>
            <person name="Ngo R."/>
            <person name="Nguyen L."/>
            <person name="Nguyen N."/>
            <person name="Okwuonu G."/>
            <person name="Ongeri F."/>
            <person name="Pham C."/>
            <person name="Simmons D."/>
            <person name="Wilczek-Boney K."/>
            <person name="Hale W."/>
            <person name="Jakkamsetti A."/>
            <person name="Pham P."/>
            <person name="Ruth R."/>
            <person name="San Lucas F."/>
            <person name="Warren J."/>
            <person name="Zhang J."/>
            <person name="Zhao Z."/>
            <person name="Zhou C."/>
            <person name="Zhu D."/>
            <person name="Lee S."/>
            <person name="Bess C."/>
            <person name="Blankenburg K."/>
            <person name="Forbes L."/>
            <person name="Fu Q."/>
            <person name="Gubbala S."/>
            <person name="Hirani K."/>
            <person name="Jayaseelan J.C."/>
            <person name="Lara F."/>
            <person name="Munidasa M."/>
            <person name="Palculict T."/>
            <person name="Patil S."/>
            <person name="Pu L.-L."/>
            <person name="Saada N."/>
            <person name="Tang L."/>
            <person name="Weissenberger G."/>
            <person name="Zhu Y."/>
            <person name="Hemphill L."/>
            <person name="Shang Y."/>
            <person name="Youmans B."/>
            <person name="Ayvaz T."/>
            <person name="Ross M."/>
            <person name="Santibanez J."/>
            <person name="Aqrawi P."/>
            <person name="Gross S."/>
            <person name="Joshi V."/>
            <person name="Fowler G."/>
            <person name="Nazareth L."/>
            <person name="Reid J."/>
            <person name="Worley K."/>
            <person name="Petrosino J."/>
            <person name="Highlander S."/>
            <person name="Gibbs R."/>
        </authorList>
    </citation>
    <scope>NUCLEOTIDE SEQUENCE [LARGE SCALE GENOMIC DNA]</scope>
    <source>
        <strain evidence="8 9">ATCC 12755</strain>
    </source>
</reference>
<evidence type="ECO:0000256" key="4">
    <source>
        <dbReference type="ARBA" id="ARBA00023002"/>
    </source>
</evidence>
<dbReference type="Pfam" id="PF00107">
    <property type="entry name" value="ADH_zinc_N"/>
    <property type="match status" value="1"/>
</dbReference>
<dbReference type="SUPFAM" id="SSF50129">
    <property type="entry name" value="GroES-like"/>
    <property type="match status" value="1"/>
</dbReference>
<dbReference type="Gene3D" id="3.40.50.720">
    <property type="entry name" value="NAD(P)-binding Rossmann-like Domain"/>
    <property type="match status" value="1"/>
</dbReference>
<comment type="cofactor">
    <cofactor evidence="1 5">
        <name>Zn(2+)</name>
        <dbReference type="ChEBI" id="CHEBI:29105"/>
    </cofactor>
</comment>
<dbReference type="SUPFAM" id="SSF51735">
    <property type="entry name" value="NAD(P)-binding Rossmann-fold domains"/>
    <property type="match status" value="1"/>
</dbReference>
<dbReference type="PANTHER" id="PTHR42813:SF2">
    <property type="entry name" value="DEHYDROGENASE, ZINC-CONTAINING, PUTATIVE (AFU_ORTHOLOGUE AFUA_2G02810)-RELATED"/>
    <property type="match status" value="1"/>
</dbReference>
<keyword evidence="2 5" id="KW-0479">Metal-binding</keyword>
<dbReference type="AlphaFoldDB" id="F0EJY0"/>
<comment type="similarity">
    <text evidence="5">Belongs to the zinc-containing alcohol dehydrogenase family.</text>
</comment>
<dbReference type="InterPro" id="IPR011032">
    <property type="entry name" value="GroES-like_sf"/>
</dbReference>
<accession>F0EJY0</accession>
<dbReference type="PROSITE" id="PS00059">
    <property type="entry name" value="ADH_ZINC"/>
    <property type="match status" value="1"/>
</dbReference>
<evidence type="ECO:0000256" key="2">
    <source>
        <dbReference type="ARBA" id="ARBA00022723"/>
    </source>
</evidence>
<dbReference type="InterPro" id="IPR002328">
    <property type="entry name" value="ADH_Zn_CS"/>
</dbReference>
<keyword evidence="3 5" id="KW-0862">Zinc</keyword>
<evidence type="ECO:0000313" key="8">
    <source>
        <dbReference type="EMBL" id="EGC69637.1"/>
    </source>
</evidence>
<evidence type="ECO:0000256" key="3">
    <source>
        <dbReference type="ARBA" id="ARBA00022833"/>
    </source>
</evidence>
<dbReference type="GO" id="GO:0016491">
    <property type="term" value="F:oxidoreductase activity"/>
    <property type="evidence" value="ECO:0007669"/>
    <property type="project" value="UniProtKB-KW"/>
</dbReference>
<name>F0EJY0_ENTCA</name>
<dbReference type="GO" id="GO:0008270">
    <property type="term" value="F:zinc ion binding"/>
    <property type="evidence" value="ECO:0007669"/>
    <property type="project" value="InterPro"/>
</dbReference>
<dbReference type="InterPro" id="IPR013149">
    <property type="entry name" value="ADH-like_C"/>
</dbReference>
<gene>
    <name evidence="8" type="ORF">HMPREF9087_1722</name>
</gene>
<evidence type="ECO:0000313" key="9">
    <source>
        <dbReference type="Proteomes" id="UP000004835"/>
    </source>
</evidence>
<evidence type="ECO:0000259" key="6">
    <source>
        <dbReference type="Pfam" id="PF00107"/>
    </source>
</evidence>
<sequence>MLLEKLVIVRTYLNKQGGKMMQAVTWQGNQKMDVRRVEDPTILEPTDAIIRITATAICGSDLHLYHHGGSVLEEGYVVGHEPMGIVEEVGSQVQKLKKGDRVVIPFNIGCGHCHFCQNEMESQCDNSSEDTLYGGLFGFGKMNGNHWGGQAEFLRVPFADFTSFIVPESTIPDEKVLFLSDILPTAFWSVQNAGVKKDDTVIVLGSGPVGLFAQKFAVMAGAKRVIAVDPVAHRLEKASSYNQVETFQLDDLATSADELYELTKGGADVIIDCVGMDGLEPVKEKAKNLVSLQSGTISPIQMAAKAVKKFGTVQITGVYMTPASSYPLQEFFMRNIDVKHGQAPVIHLMPKIYDMIADGLFDPSQIITHTMPLADAAKAYEIFDKKEDKNIKVVLKP</sequence>
<dbReference type="InterPro" id="IPR013154">
    <property type="entry name" value="ADH-like_N"/>
</dbReference>